<comment type="caution">
    <text evidence="2">The sequence shown here is derived from an EMBL/GenBank/DDBJ whole genome shotgun (WGS) entry which is preliminary data.</text>
</comment>
<reference evidence="2 3" key="1">
    <citation type="submission" date="2018-10" db="EMBL/GenBank/DDBJ databases">
        <title>Bradyrhizobium sp. nov., isolated from effective nodules of peanut in China.</title>
        <authorList>
            <person name="Li Y."/>
        </authorList>
    </citation>
    <scope>NUCLEOTIDE SEQUENCE [LARGE SCALE GENOMIC DNA]</scope>
    <source>
        <strain evidence="2 3">CCBAU 51781</strain>
    </source>
</reference>
<keyword evidence="3" id="KW-1185">Reference proteome</keyword>
<evidence type="ECO:0000256" key="1">
    <source>
        <dbReference type="SAM" id="MobiDB-lite"/>
    </source>
</evidence>
<name>A0ABY0D9F5_9BRAD</name>
<dbReference type="Proteomes" id="UP000289946">
    <property type="component" value="Unassembled WGS sequence"/>
</dbReference>
<evidence type="ECO:0008006" key="4">
    <source>
        <dbReference type="Google" id="ProtNLM"/>
    </source>
</evidence>
<evidence type="ECO:0000313" key="3">
    <source>
        <dbReference type="Proteomes" id="UP000289946"/>
    </source>
</evidence>
<feature type="region of interest" description="Disordered" evidence="1">
    <location>
        <begin position="37"/>
        <end position="59"/>
    </location>
</feature>
<accession>A0ABY0D9F5</accession>
<gene>
    <name evidence="2" type="ORF">EAS62_37195</name>
</gene>
<dbReference type="EMBL" id="RDRA01000034">
    <property type="protein sequence ID" value="RXG86646.1"/>
    <property type="molecule type" value="Genomic_DNA"/>
</dbReference>
<sequence>MIPDNLMAAVHKSSFYDPEINRRYGMRAAQYGVGILPAQPKRPKDKVEDGGRFAQTPSS</sequence>
<proteinExistence type="predicted"/>
<evidence type="ECO:0000313" key="2">
    <source>
        <dbReference type="EMBL" id="RXG86646.1"/>
    </source>
</evidence>
<organism evidence="2 3">
    <name type="scientific">Bradyrhizobium zhanjiangense</name>
    <dbReference type="NCBI Taxonomy" id="1325107"/>
    <lineage>
        <taxon>Bacteria</taxon>
        <taxon>Pseudomonadati</taxon>
        <taxon>Pseudomonadota</taxon>
        <taxon>Alphaproteobacteria</taxon>
        <taxon>Hyphomicrobiales</taxon>
        <taxon>Nitrobacteraceae</taxon>
        <taxon>Bradyrhizobium</taxon>
    </lineage>
</organism>
<protein>
    <recommendedName>
        <fullName evidence="4">Transposase</fullName>
    </recommendedName>
</protein>